<dbReference type="EMBL" id="JAEMNX010000001">
    <property type="protein sequence ID" value="MBJ7536273.1"/>
    <property type="molecule type" value="Genomic_DNA"/>
</dbReference>
<proteinExistence type="predicted"/>
<dbReference type="PROSITE" id="PS50404">
    <property type="entry name" value="GST_NTER"/>
    <property type="match status" value="1"/>
</dbReference>
<dbReference type="RefSeq" id="WP_199466345.1">
    <property type="nucleotide sequence ID" value="NZ_JAEMNX010000001.1"/>
</dbReference>
<dbReference type="Gene3D" id="3.40.30.10">
    <property type="entry name" value="Glutaredoxin"/>
    <property type="match status" value="1"/>
</dbReference>
<dbReference type="PROSITE" id="PS50405">
    <property type="entry name" value="GST_CTER"/>
    <property type="match status" value="1"/>
</dbReference>
<dbReference type="PANTHER" id="PTHR44051">
    <property type="entry name" value="GLUTATHIONE S-TRANSFERASE-RELATED"/>
    <property type="match status" value="1"/>
</dbReference>
<feature type="domain" description="GST N-terminal" evidence="1">
    <location>
        <begin position="1"/>
        <end position="80"/>
    </location>
</feature>
<sequence>MYQLFYFPRNASWAPHILLEEIGAQFELVLVDRKSEAQKSSDYLKLNPTGRIPTLIDGDQVVFESAAICLHLCEAHSSSGLVPDTGTPERTLFYQWLFYLTGSIQSELMLYFYPEKHTLLPEHAASISAVHETRITEMFALIDKELEGKEFLLGDRFSVCDIFLFMLSHWASDFAHPPLAFQNLGKV</sequence>
<organism evidence="3 4">
    <name type="scientific">Marinomonas transparens</name>
    <dbReference type="NCBI Taxonomy" id="2795388"/>
    <lineage>
        <taxon>Bacteria</taxon>
        <taxon>Pseudomonadati</taxon>
        <taxon>Pseudomonadota</taxon>
        <taxon>Gammaproteobacteria</taxon>
        <taxon>Oceanospirillales</taxon>
        <taxon>Oceanospirillaceae</taxon>
        <taxon>Marinomonas</taxon>
    </lineage>
</organism>
<dbReference type="SFLD" id="SFLDS00019">
    <property type="entry name" value="Glutathione_Transferase_(cytos"/>
    <property type="match status" value="1"/>
</dbReference>
<gene>
    <name evidence="3" type="ORF">I8J31_01120</name>
</gene>
<keyword evidence="4" id="KW-1185">Reference proteome</keyword>
<feature type="domain" description="GST C-terminal" evidence="2">
    <location>
        <begin position="86"/>
        <end position="187"/>
    </location>
</feature>
<dbReference type="AlphaFoldDB" id="A0A934N133"/>
<evidence type="ECO:0000259" key="2">
    <source>
        <dbReference type="PROSITE" id="PS50405"/>
    </source>
</evidence>
<dbReference type="Gene3D" id="1.20.1050.10">
    <property type="match status" value="1"/>
</dbReference>
<dbReference type="InterPro" id="IPR036249">
    <property type="entry name" value="Thioredoxin-like_sf"/>
</dbReference>
<dbReference type="PANTHER" id="PTHR44051:SF8">
    <property type="entry name" value="GLUTATHIONE S-TRANSFERASE GSTA"/>
    <property type="match status" value="1"/>
</dbReference>
<dbReference type="InterPro" id="IPR040079">
    <property type="entry name" value="Glutathione_S-Trfase"/>
</dbReference>
<evidence type="ECO:0000313" key="3">
    <source>
        <dbReference type="EMBL" id="MBJ7536273.1"/>
    </source>
</evidence>
<dbReference type="SFLD" id="SFLDG00358">
    <property type="entry name" value="Main_(cytGST)"/>
    <property type="match status" value="1"/>
</dbReference>
<dbReference type="SFLD" id="SFLDG01150">
    <property type="entry name" value="Main.1:_Beta-like"/>
    <property type="match status" value="1"/>
</dbReference>
<reference evidence="3" key="1">
    <citation type="submission" date="2020-12" db="EMBL/GenBank/DDBJ databases">
        <title>Marinomonas arctica sp. nov., a psychrotolerant bacterium isolated from the Arctic.</title>
        <authorList>
            <person name="Zhang Y."/>
        </authorList>
    </citation>
    <scope>NUCLEOTIDE SEQUENCE</scope>
    <source>
        <strain evidence="3">C1424</strain>
    </source>
</reference>
<evidence type="ECO:0000259" key="1">
    <source>
        <dbReference type="PROSITE" id="PS50404"/>
    </source>
</evidence>
<dbReference type="Pfam" id="PF02798">
    <property type="entry name" value="GST_N"/>
    <property type="match status" value="1"/>
</dbReference>
<dbReference type="CDD" id="cd03057">
    <property type="entry name" value="GST_N_Beta"/>
    <property type="match status" value="1"/>
</dbReference>
<dbReference type="SUPFAM" id="SSF47616">
    <property type="entry name" value="GST C-terminal domain-like"/>
    <property type="match status" value="1"/>
</dbReference>
<dbReference type="SUPFAM" id="SSF52833">
    <property type="entry name" value="Thioredoxin-like"/>
    <property type="match status" value="1"/>
</dbReference>
<dbReference type="Proteomes" id="UP000628710">
    <property type="component" value="Unassembled WGS sequence"/>
</dbReference>
<protein>
    <submittedName>
        <fullName evidence="3">Glutathione S-transferase family protein</fullName>
    </submittedName>
</protein>
<dbReference type="InterPro" id="IPR036282">
    <property type="entry name" value="Glutathione-S-Trfase_C_sf"/>
</dbReference>
<dbReference type="InterPro" id="IPR004045">
    <property type="entry name" value="Glutathione_S-Trfase_N"/>
</dbReference>
<comment type="caution">
    <text evidence="3">The sequence shown here is derived from an EMBL/GenBank/DDBJ whole genome shotgun (WGS) entry which is preliminary data.</text>
</comment>
<dbReference type="InterPro" id="IPR010987">
    <property type="entry name" value="Glutathione-S-Trfase_C-like"/>
</dbReference>
<name>A0A934N133_9GAMM</name>
<accession>A0A934N133</accession>
<evidence type="ECO:0000313" key="4">
    <source>
        <dbReference type="Proteomes" id="UP000628710"/>
    </source>
</evidence>
<dbReference type="Pfam" id="PF13410">
    <property type="entry name" value="GST_C_2"/>
    <property type="match status" value="1"/>
</dbReference>
<dbReference type="CDD" id="cd03188">
    <property type="entry name" value="GST_C_Beta"/>
    <property type="match status" value="1"/>
</dbReference>